<dbReference type="RefSeq" id="WP_107936756.1">
    <property type="nucleotide sequence ID" value="NZ_CP085009.1"/>
</dbReference>
<dbReference type="PANTHER" id="PTHR43285">
    <property type="entry name" value="ANTHRANILATE PHOSPHORIBOSYLTRANSFERASE"/>
    <property type="match status" value="1"/>
</dbReference>
<comment type="function">
    <text evidence="9">Catalyzes the transfer of the phosphoribosyl group of 5-phosphorylribose-1-pyrophosphate (PRPP) to anthranilate to yield N-(5'-phosphoribosyl)-anthranilate (PRA).</text>
</comment>
<evidence type="ECO:0000259" key="11">
    <source>
        <dbReference type="Pfam" id="PF02885"/>
    </source>
</evidence>
<dbReference type="PANTHER" id="PTHR43285:SF2">
    <property type="entry name" value="ANTHRANILATE PHOSPHORIBOSYLTRANSFERASE"/>
    <property type="match status" value="1"/>
</dbReference>
<feature type="binding site" evidence="9">
    <location>
        <position position="81"/>
    </location>
    <ligand>
        <name>anthranilate</name>
        <dbReference type="ChEBI" id="CHEBI:16567"/>
        <label>1</label>
    </ligand>
</feature>
<proteinExistence type="inferred from homology"/>
<evidence type="ECO:0000256" key="5">
    <source>
        <dbReference type="ARBA" id="ARBA00022822"/>
    </source>
</evidence>
<feature type="binding site" evidence="9">
    <location>
        <position position="93"/>
    </location>
    <ligand>
        <name>Mg(2+)</name>
        <dbReference type="ChEBI" id="CHEBI:18420"/>
        <label>1</label>
    </ligand>
</feature>
<keyword evidence="5 9" id="KW-0822">Tryptophan biosynthesis</keyword>
<dbReference type="Gene3D" id="3.40.1030.10">
    <property type="entry name" value="Nucleoside phosphorylase/phosphoribosyltransferase catalytic domain"/>
    <property type="match status" value="1"/>
</dbReference>
<dbReference type="AlphaFoldDB" id="A0A318TGE9"/>
<evidence type="ECO:0000256" key="1">
    <source>
        <dbReference type="ARBA" id="ARBA00004907"/>
    </source>
</evidence>
<dbReference type="GO" id="GO:0000287">
    <property type="term" value="F:magnesium ion binding"/>
    <property type="evidence" value="ECO:0007669"/>
    <property type="project" value="UniProtKB-UniRule"/>
</dbReference>
<feature type="binding site" evidence="9">
    <location>
        <position position="89"/>
    </location>
    <ligand>
        <name>5-phospho-alpha-D-ribose 1-diphosphate</name>
        <dbReference type="ChEBI" id="CHEBI:58017"/>
    </ligand>
</feature>
<protein>
    <recommendedName>
        <fullName evidence="9">Anthranilate phosphoribosyltransferase</fullName>
        <ecNumber evidence="9">2.4.2.18</ecNumber>
    </recommendedName>
</protein>
<dbReference type="EC" id="2.4.2.18" evidence="9"/>
<dbReference type="SUPFAM" id="SSF47648">
    <property type="entry name" value="Nucleoside phosphorylase/phosphoribosyltransferase N-terminal domain"/>
    <property type="match status" value="1"/>
</dbReference>
<accession>A0A318TGE9</accession>
<comment type="similarity">
    <text evidence="9">Belongs to the anthranilate phosphoribosyltransferase family.</text>
</comment>
<evidence type="ECO:0000313" key="13">
    <source>
        <dbReference type="Proteomes" id="UP000247416"/>
    </source>
</evidence>
<feature type="binding site" evidence="9">
    <location>
        <begin position="84"/>
        <end position="85"/>
    </location>
    <ligand>
        <name>5-phospho-alpha-D-ribose 1-diphosphate</name>
        <dbReference type="ChEBI" id="CHEBI:58017"/>
    </ligand>
</feature>
<dbReference type="EMBL" id="QJTJ01000026">
    <property type="protein sequence ID" value="PYF04001.1"/>
    <property type="molecule type" value="Genomic_DNA"/>
</dbReference>
<keyword evidence="2 9" id="KW-0028">Amino-acid biosynthesis</keyword>
<comment type="similarity">
    <text evidence="8">In the C-terminal section; belongs to the anthranilate phosphoribosyltransferase family.</text>
</comment>
<keyword evidence="3 9" id="KW-0328">Glycosyltransferase</keyword>
<dbReference type="InterPro" id="IPR035902">
    <property type="entry name" value="Nuc_phospho_transferase"/>
</dbReference>
<sequence>MTIYSFTSQVKENQSLSYDEMLQAAELIFNEKTPKEAIAEFLIALSNKKETTEEIAALATVMKSYALSLNLAAGNYLDNCGTGGDGLQSFNISTTSAFVIAANDVSVVKHGNRKISSASGSSDVLQALGIYTDFTMEDSIDLLNKTGITFLHAPNVHPKLKRIGEVRRSIGKPTIFNLVGPLTNPANLTTQLVGINRPEFVHDYARVLKLLGRKRAIVVSGTQGMDEASLDSDNTLALLENGEVKSLNIDIEELGIAPAPVTALRGGTPEENAIILRELLNGKQSAYFDAVLLNTGLALFANGKVSSVLDGIELARDSILTGKALAKLESVVEYSQSYLKERAVQ</sequence>
<feature type="domain" description="Glycosyl transferase family 3 N-terminal" evidence="11">
    <location>
        <begin position="7"/>
        <end position="65"/>
    </location>
</feature>
<evidence type="ECO:0000256" key="2">
    <source>
        <dbReference type="ARBA" id="ARBA00022605"/>
    </source>
</evidence>
<dbReference type="OrthoDB" id="9806430at2"/>
<keyword evidence="9" id="KW-0479">Metal-binding</keyword>
<dbReference type="InterPro" id="IPR000312">
    <property type="entry name" value="Glycosyl_Trfase_fam3"/>
</dbReference>
<comment type="caution">
    <text evidence="12">The sequence shown here is derived from an EMBL/GenBank/DDBJ whole genome shotgun (WGS) entry which is preliminary data.</text>
</comment>
<comment type="subunit">
    <text evidence="9">Homodimer.</text>
</comment>
<gene>
    <name evidence="9" type="primary">trpD</name>
    <name evidence="12" type="ORF">BJ095_12629</name>
</gene>
<feature type="binding site" evidence="9">
    <location>
        <position position="81"/>
    </location>
    <ligand>
        <name>5-phospho-alpha-D-ribose 1-diphosphate</name>
        <dbReference type="ChEBI" id="CHEBI:58017"/>
    </ligand>
</feature>
<dbReference type="Pfam" id="PF02885">
    <property type="entry name" value="Glycos_trans_3N"/>
    <property type="match status" value="1"/>
</dbReference>
<dbReference type="Proteomes" id="UP000247416">
    <property type="component" value="Unassembled WGS sequence"/>
</dbReference>
<dbReference type="FunFam" id="3.40.1030.10:FF:000002">
    <property type="entry name" value="Anthranilate phosphoribosyltransferase"/>
    <property type="match status" value="1"/>
</dbReference>
<keyword evidence="9" id="KW-0460">Magnesium</keyword>
<feature type="binding site" evidence="9">
    <location>
        <position position="226"/>
    </location>
    <ligand>
        <name>Mg(2+)</name>
        <dbReference type="ChEBI" id="CHEBI:18420"/>
        <label>2</label>
    </ligand>
</feature>
<evidence type="ECO:0000256" key="6">
    <source>
        <dbReference type="ARBA" id="ARBA00023141"/>
    </source>
</evidence>
<dbReference type="NCBIfam" id="TIGR01245">
    <property type="entry name" value="trpD"/>
    <property type="match status" value="1"/>
</dbReference>
<dbReference type="GO" id="GO:0005829">
    <property type="term" value="C:cytosol"/>
    <property type="evidence" value="ECO:0007669"/>
    <property type="project" value="TreeGrafter"/>
</dbReference>
<dbReference type="Pfam" id="PF00591">
    <property type="entry name" value="Glycos_transf_3"/>
    <property type="match status" value="1"/>
</dbReference>
<comment type="catalytic activity">
    <reaction evidence="7 9">
        <text>N-(5-phospho-beta-D-ribosyl)anthranilate + diphosphate = 5-phospho-alpha-D-ribose 1-diphosphate + anthranilate</text>
        <dbReference type="Rhea" id="RHEA:11768"/>
        <dbReference type="ChEBI" id="CHEBI:16567"/>
        <dbReference type="ChEBI" id="CHEBI:18277"/>
        <dbReference type="ChEBI" id="CHEBI:33019"/>
        <dbReference type="ChEBI" id="CHEBI:58017"/>
        <dbReference type="EC" id="2.4.2.18"/>
    </reaction>
</comment>
<evidence type="ECO:0000259" key="10">
    <source>
        <dbReference type="Pfam" id="PF00591"/>
    </source>
</evidence>
<feature type="domain" description="Glycosyl transferase family 3" evidence="10">
    <location>
        <begin position="75"/>
        <end position="325"/>
    </location>
</feature>
<evidence type="ECO:0000256" key="9">
    <source>
        <dbReference type="HAMAP-Rule" id="MF_00211"/>
    </source>
</evidence>
<evidence type="ECO:0000256" key="4">
    <source>
        <dbReference type="ARBA" id="ARBA00022679"/>
    </source>
</evidence>
<dbReference type="InterPro" id="IPR017459">
    <property type="entry name" value="Glycosyl_Trfase_fam3_N_dom"/>
</dbReference>
<feature type="binding site" evidence="9">
    <location>
        <position position="121"/>
    </location>
    <ligand>
        <name>5-phospho-alpha-D-ribose 1-diphosphate</name>
        <dbReference type="ChEBI" id="CHEBI:58017"/>
    </ligand>
</feature>
<feature type="binding site" evidence="9">
    <location>
        <position position="227"/>
    </location>
    <ligand>
        <name>Mg(2+)</name>
        <dbReference type="ChEBI" id="CHEBI:18420"/>
        <label>2</label>
    </ligand>
</feature>
<evidence type="ECO:0000313" key="12">
    <source>
        <dbReference type="EMBL" id="PYF04001.1"/>
    </source>
</evidence>
<comment type="caution">
    <text evidence="9">Lacks conserved residue(s) required for the propagation of feature annotation.</text>
</comment>
<keyword evidence="13" id="KW-1185">Reference proteome</keyword>
<dbReference type="UniPathway" id="UPA00035">
    <property type="reaction ID" value="UER00041"/>
</dbReference>
<keyword evidence="4 9" id="KW-0808">Transferase</keyword>
<dbReference type="InterPro" id="IPR005940">
    <property type="entry name" value="Anthranilate_Pribosyl_Tfrase"/>
</dbReference>
<reference evidence="12 13" key="1">
    <citation type="submission" date="2018-06" db="EMBL/GenBank/DDBJ databases">
        <title>Genomic Encyclopedia of Archaeal and Bacterial Type Strains, Phase II (KMG-II): from individual species to whole genera.</title>
        <authorList>
            <person name="Goeker M."/>
        </authorList>
    </citation>
    <scope>NUCLEOTIDE SEQUENCE [LARGE SCALE GENOMIC DNA]</scope>
    <source>
        <strain evidence="12 13">KACC 16626</strain>
    </source>
</reference>
<evidence type="ECO:0000256" key="7">
    <source>
        <dbReference type="ARBA" id="ARBA00052328"/>
    </source>
</evidence>
<comment type="cofactor">
    <cofactor evidence="9">
        <name>Mg(2+)</name>
        <dbReference type="ChEBI" id="CHEBI:18420"/>
    </cofactor>
    <text evidence="9">Binds 2 magnesium ions per monomer.</text>
</comment>
<dbReference type="HAMAP" id="MF_00211">
    <property type="entry name" value="TrpD"/>
    <property type="match status" value="1"/>
</dbReference>
<feature type="binding site" evidence="9">
    <location>
        <position position="167"/>
    </location>
    <ligand>
        <name>anthranilate</name>
        <dbReference type="ChEBI" id="CHEBI:16567"/>
        <label>2</label>
    </ligand>
</feature>
<dbReference type="GO" id="GO:0004048">
    <property type="term" value="F:anthranilate phosphoribosyltransferase activity"/>
    <property type="evidence" value="ECO:0007669"/>
    <property type="project" value="UniProtKB-UniRule"/>
</dbReference>
<dbReference type="SUPFAM" id="SSF52418">
    <property type="entry name" value="Nucleoside phosphorylase/phosphoribosyltransferase catalytic domain"/>
    <property type="match status" value="1"/>
</dbReference>
<dbReference type="GO" id="GO:0000162">
    <property type="term" value="P:L-tryptophan biosynthetic process"/>
    <property type="evidence" value="ECO:0007669"/>
    <property type="project" value="UniProtKB-UniRule"/>
</dbReference>
<feature type="binding site" evidence="9">
    <location>
        <position position="227"/>
    </location>
    <ligand>
        <name>Mg(2+)</name>
        <dbReference type="ChEBI" id="CHEBI:18420"/>
        <label>1</label>
    </ligand>
</feature>
<feature type="binding site" evidence="9">
    <location>
        <begin position="109"/>
        <end position="117"/>
    </location>
    <ligand>
        <name>5-phospho-alpha-D-ribose 1-diphosphate</name>
        <dbReference type="ChEBI" id="CHEBI:58017"/>
    </ligand>
</feature>
<feature type="binding site" evidence="9">
    <location>
        <position position="112"/>
    </location>
    <ligand>
        <name>anthranilate</name>
        <dbReference type="ChEBI" id="CHEBI:16567"/>
        <label>1</label>
    </ligand>
</feature>
<evidence type="ECO:0000256" key="3">
    <source>
        <dbReference type="ARBA" id="ARBA00022676"/>
    </source>
</evidence>
<keyword evidence="6 9" id="KW-0057">Aromatic amino acid biosynthesis</keyword>
<feature type="binding site" evidence="9">
    <location>
        <begin position="91"/>
        <end position="94"/>
    </location>
    <ligand>
        <name>5-phospho-alpha-D-ribose 1-diphosphate</name>
        <dbReference type="ChEBI" id="CHEBI:58017"/>
    </ligand>
</feature>
<evidence type="ECO:0000256" key="8">
    <source>
        <dbReference type="ARBA" id="ARBA00061188"/>
    </source>
</evidence>
<dbReference type="InterPro" id="IPR036320">
    <property type="entry name" value="Glycosyl_Trfase_fam3_N_dom_sf"/>
</dbReference>
<comment type="pathway">
    <text evidence="1 9">Amino-acid biosynthesis; L-tryptophan biosynthesis; L-tryptophan from chorismate: step 2/5.</text>
</comment>
<organism evidence="12 13">
    <name type="scientific">Ureibacillus chungkukjangi</name>
    <dbReference type="NCBI Taxonomy" id="1202712"/>
    <lineage>
        <taxon>Bacteria</taxon>
        <taxon>Bacillati</taxon>
        <taxon>Bacillota</taxon>
        <taxon>Bacilli</taxon>
        <taxon>Bacillales</taxon>
        <taxon>Caryophanaceae</taxon>
        <taxon>Ureibacillus</taxon>
    </lineage>
</organism>
<dbReference type="Gene3D" id="1.20.970.10">
    <property type="entry name" value="Transferase, Pyrimidine Nucleoside Phosphorylase, Chain C"/>
    <property type="match status" value="1"/>
</dbReference>
<name>A0A318TGE9_9BACL</name>